<sequence>MRGWLKATIGLAALAGLLVGADRVAVGVAEDEAADRLAGSGRMAQRPAVHIDGFPFLTQALAKEFDDVRLSGEGMTVGNGSQQVALRSFSARLSGVSVGDDYRSATVRHGSGTGLISYADAARLAAPQSGVPGADRLELSYGGPGKVKASLMGVSVGQGDVHSSGNTITADGFKLTGMASVLNGALGGKLGARSFTLTELPAGLNLSGAVPQPDGLQLTFQGENVRVIG</sequence>
<reference evidence="2 3" key="1">
    <citation type="journal article" date="2019" name="Int. J. Syst. Evol. Microbiol.">
        <title>The Global Catalogue of Microorganisms (GCM) 10K type strain sequencing project: providing services to taxonomists for standard genome sequencing and annotation.</title>
        <authorList>
            <consortium name="The Broad Institute Genomics Platform"/>
            <consortium name="The Broad Institute Genome Sequencing Center for Infectious Disease"/>
            <person name="Wu L."/>
            <person name="Ma J."/>
        </authorList>
    </citation>
    <scope>NUCLEOTIDE SEQUENCE [LARGE SCALE GENOMIC DNA]</scope>
    <source>
        <strain evidence="2 3">JCM 13002</strain>
    </source>
</reference>
<keyword evidence="1" id="KW-0732">Signal</keyword>
<protein>
    <submittedName>
        <fullName evidence="2">DUF2993 domain-containing protein</fullName>
    </submittedName>
</protein>
<accession>A0ABN1TCB4</accession>
<evidence type="ECO:0000313" key="3">
    <source>
        <dbReference type="Proteomes" id="UP001499987"/>
    </source>
</evidence>
<gene>
    <name evidence="2" type="ORF">GCM10009663_13750</name>
</gene>
<organism evidence="2 3">
    <name type="scientific">Kitasatospora arboriphila</name>
    <dbReference type="NCBI Taxonomy" id="258052"/>
    <lineage>
        <taxon>Bacteria</taxon>
        <taxon>Bacillati</taxon>
        <taxon>Actinomycetota</taxon>
        <taxon>Actinomycetes</taxon>
        <taxon>Kitasatosporales</taxon>
        <taxon>Streptomycetaceae</taxon>
        <taxon>Kitasatospora</taxon>
    </lineage>
</organism>
<feature type="signal peptide" evidence="1">
    <location>
        <begin position="1"/>
        <end position="21"/>
    </location>
</feature>
<proteinExistence type="predicted"/>
<dbReference type="EMBL" id="BAAALD010000008">
    <property type="protein sequence ID" value="GAA1074410.1"/>
    <property type="molecule type" value="Genomic_DNA"/>
</dbReference>
<evidence type="ECO:0000313" key="2">
    <source>
        <dbReference type="EMBL" id="GAA1074410.1"/>
    </source>
</evidence>
<comment type="caution">
    <text evidence="2">The sequence shown here is derived from an EMBL/GenBank/DDBJ whole genome shotgun (WGS) entry which is preliminary data.</text>
</comment>
<evidence type="ECO:0000256" key="1">
    <source>
        <dbReference type="SAM" id="SignalP"/>
    </source>
</evidence>
<name>A0ABN1TCB4_9ACTN</name>
<dbReference type="Proteomes" id="UP001499987">
    <property type="component" value="Unassembled WGS sequence"/>
</dbReference>
<feature type="chain" id="PRO_5045233343" evidence="1">
    <location>
        <begin position="22"/>
        <end position="229"/>
    </location>
</feature>
<dbReference type="RefSeq" id="WP_344622585.1">
    <property type="nucleotide sequence ID" value="NZ_BAAALD010000008.1"/>
</dbReference>
<dbReference type="Pfam" id="PF11209">
    <property type="entry name" value="LmeA"/>
    <property type="match status" value="1"/>
</dbReference>
<keyword evidence="3" id="KW-1185">Reference proteome</keyword>
<dbReference type="InterPro" id="IPR021373">
    <property type="entry name" value="DUF2993"/>
</dbReference>